<dbReference type="AlphaFoldDB" id="A0A2I0VAG4"/>
<dbReference type="EMBL" id="KZ503951">
    <property type="protein sequence ID" value="PKU60396.1"/>
    <property type="molecule type" value="Genomic_DNA"/>
</dbReference>
<sequence>MKEGEICVLGDFSPFSSVATVGKVDRLEVRHIMPFSIFRNVSFDGIFVSNLFSVSEKRVYLCTGKTFIV</sequence>
<proteinExistence type="predicted"/>
<reference evidence="1 2" key="2">
    <citation type="journal article" date="2017" name="Nature">
        <title>The Apostasia genome and the evolution of orchids.</title>
        <authorList>
            <person name="Zhang G.Q."/>
            <person name="Liu K.W."/>
            <person name="Li Z."/>
            <person name="Lohaus R."/>
            <person name="Hsiao Y.Y."/>
            <person name="Niu S.C."/>
            <person name="Wang J.Y."/>
            <person name="Lin Y.C."/>
            <person name="Xu Q."/>
            <person name="Chen L.J."/>
            <person name="Yoshida K."/>
            <person name="Fujiwara S."/>
            <person name="Wang Z.W."/>
            <person name="Zhang Y.Q."/>
            <person name="Mitsuda N."/>
            <person name="Wang M."/>
            <person name="Liu G.H."/>
            <person name="Pecoraro L."/>
            <person name="Huang H.X."/>
            <person name="Xiao X.J."/>
            <person name="Lin M."/>
            <person name="Wu X.Y."/>
            <person name="Wu W.L."/>
            <person name="Chen Y.Y."/>
            <person name="Chang S.B."/>
            <person name="Sakamoto S."/>
            <person name="Ohme-Takagi M."/>
            <person name="Yagi M."/>
            <person name="Zeng S.J."/>
            <person name="Shen C.Y."/>
            <person name="Yeh C.M."/>
            <person name="Luo Y.B."/>
            <person name="Tsai W.C."/>
            <person name="Van de Peer Y."/>
            <person name="Liu Z.J."/>
        </authorList>
    </citation>
    <scope>NUCLEOTIDE SEQUENCE [LARGE SCALE GENOMIC DNA]</scope>
    <source>
        <tissue evidence="1">The whole plant</tissue>
    </source>
</reference>
<name>A0A2I0VAG4_9ASPA</name>
<keyword evidence="2" id="KW-1185">Reference proteome</keyword>
<protein>
    <submittedName>
        <fullName evidence="1">Uncharacterized protein</fullName>
    </submittedName>
</protein>
<reference evidence="1 2" key="1">
    <citation type="journal article" date="2016" name="Sci. Rep.">
        <title>The Dendrobium catenatum Lindl. genome sequence provides insights into polysaccharide synthase, floral development and adaptive evolution.</title>
        <authorList>
            <person name="Zhang G.Q."/>
            <person name="Xu Q."/>
            <person name="Bian C."/>
            <person name="Tsai W.C."/>
            <person name="Yeh C.M."/>
            <person name="Liu K.W."/>
            <person name="Yoshida K."/>
            <person name="Zhang L.S."/>
            <person name="Chang S.B."/>
            <person name="Chen F."/>
            <person name="Shi Y."/>
            <person name="Su Y.Y."/>
            <person name="Zhang Y.Q."/>
            <person name="Chen L.J."/>
            <person name="Yin Y."/>
            <person name="Lin M."/>
            <person name="Huang H."/>
            <person name="Deng H."/>
            <person name="Wang Z.W."/>
            <person name="Zhu S.L."/>
            <person name="Zhao X."/>
            <person name="Deng C."/>
            <person name="Niu S.C."/>
            <person name="Huang J."/>
            <person name="Wang M."/>
            <person name="Liu G.H."/>
            <person name="Yang H.J."/>
            <person name="Xiao X.J."/>
            <person name="Hsiao Y.Y."/>
            <person name="Wu W.L."/>
            <person name="Chen Y.Y."/>
            <person name="Mitsuda N."/>
            <person name="Ohme-Takagi M."/>
            <person name="Luo Y.B."/>
            <person name="Van de Peer Y."/>
            <person name="Liu Z.J."/>
        </authorList>
    </citation>
    <scope>NUCLEOTIDE SEQUENCE [LARGE SCALE GENOMIC DNA]</scope>
    <source>
        <tissue evidence="1">The whole plant</tissue>
    </source>
</reference>
<evidence type="ECO:0000313" key="2">
    <source>
        <dbReference type="Proteomes" id="UP000233837"/>
    </source>
</evidence>
<gene>
    <name evidence="1" type="ORF">MA16_Dca018516</name>
</gene>
<organism evidence="1 2">
    <name type="scientific">Dendrobium catenatum</name>
    <dbReference type="NCBI Taxonomy" id="906689"/>
    <lineage>
        <taxon>Eukaryota</taxon>
        <taxon>Viridiplantae</taxon>
        <taxon>Streptophyta</taxon>
        <taxon>Embryophyta</taxon>
        <taxon>Tracheophyta</taxon>
        <taxon>Spermatophyta</taxon>
        <taxon>Magnoliopsida</taxon>
        <taxon>Liliopsida</taxon>
        <taxon>Asparagales</taxon>
        <taxon>Orchidaceae</taxon>
        <taxon>Epidendroideae</taxon>
        <taxon>Malaxideae</taxon>
        <taxon>Dendrobiinae</taxon>
        <taxon>Dendrobium</taxon>
    </lineage>
</organism>
<dbReference type="Proteomes" id="UP000233837">
    <property type="component" value="Unassembled WGS sequence"/>
</dbReference>
<accession>A0A2I0VAG4</accession>
<evidence type="ECO:0000313" key="1">
    <source>
        <dbReference type="EMBL" id="PKU60396.1"/>
    </source>
</evidence>